<dbReference type="GO" id="GO:0055085">
    <property type="term" value="P:transmembrane transport"/>
    <property type="evidence" value="ECO:0007669"/>
    <property type="project" value="UniProtKB-ARBA"/>
</dbReference>
<dbReference type="RefSeq" id="WP_022939483.1">
    <property type="nucleotide sequence ID" value="NZ_BAABZA010000003.1"/>
</dbReference>
<dbReference type="SMART" id="SM00382">
    <property type="entry name" value="AAA"/>
    <property type="match status" value="1"/>
</dbReference>
<dbReference type="GO" id="GO:0005524">
    <property type="term" value="F:ATP binding"/>
    <property type="evidence" value="ECO:0007669"/>
    <property type="project" value="UniProtKB-KW"/>
</dbReference>
<dbReference type="CDD" id="cd03257">
    <property type="entry name" value="ABC_NikE_OppD_transporters"/>
    <property type="match status" value="1"/>
</dbReference>
<dbReference type="Gene3D" id="3.40.50.300">
    <property type="entry name" value="P-loop containing nucleotide triphosphate hydrolases"/>
    <property type="match status" value="2"/>
</dbReference>
<gene>
    <name evidence="6" type="ORF">DES51_11138</name>
    <name evidence="5" type="ORF">MQE39_11895</name>
</gene>
<dbReference type="InterPro" id="IPR050319">
    <property type="entry name" value="ABC_transp_ATP-bind"/>
</dbReference>
<dbReference type="EMBL" id="QJKH01000011">
    <property type="protein sequence ID" value="PXX77289.1"/>
    <property type="molecule type" value="Genomic_DNA"/>
</dbReference>
<dbReference type="STRING" id="1034346.GCA_000313565_03207"/>
<keyword evidence="3 6" id="KW-0067">ATP-binding</keyword>
<keyword evidence="1" id="KW-0813">Transport</keyword>
<sequence length="574" mass="65931">MSQDKVILELRKLKKYFPLKKNVNLKAVEDVTFKIYEGEKFGVVGESGCGKSTLGRVILQLYKQTSGSCVYYGKTIEEVNPKYIAKEIAKLVKYQQEADKYYKQALEVDKKIEACYAQRDAYDVDGSKSDIKKYDNLSLKIGKLEFESKELKKNASRQLREGSRTVGSLILCKDLPKIAELFAKAQKEVDQAHEYLSKYHELEAKYEKNNTIMYQIRTTSEEIDRLNALPELSEEEVLALSDLKAIRSENSKVNVKAMVEENLDLKGKMIDLYNTSEEHRMQAMKYKEAAFEYRGKDILPITERCLDPEYQKKLDGNYEEGINLSKLDKKEMRELRRDMQMIFQDPAASLDPRQSIGSAIEEVYKINTKFGSNVRREKAMELLEKVGLKREHYYSYPHALSGGQKQRVGIARAIALDTRFVVLDEAVSALDVSVQAQILQLLNQLSEENHLTYFFITHDLGVVKHFCDRILVMYLGNVCELSESKKLFKKPLHPYTQSLLASVPRLTIGAERGNEQILEGEVPSAINPPKGCPFHTRCPKCMEICKQEKPRYMEAEPNHFVACHLYDEVKENEL</sequence>
<keyword evidence="2" id="KW-0547">Nucleotide-binding</keyword>
<protein>
    <submittedName>
        <fullName evidence="5">ATP-binding cassette domain-containing protein</fullName>
    </submittedName>
    <submittedName>
        <fullName evidence="6">Peptide/nickel transport system ATP-binding protein</fullName>
    </submittedName>
</protein>
<dbReference type="GO" id="GO:0015833">
    <property type="term" value="P:peptide transport"/>
    <property type="evidence" value="ECO:0007669"/>
    <property type="project" value="InterPro"/>
</dbReference>
<dbReference type="Pfam" id="PF00005">
    <property type="entry name" value="ABC_tran"/>
    <property type="match status" value="2"/>
</dbReference>
<dbReference type="GO" id="GO:0016887">
    <property type="term" value="F:ATP hydrolysis activity"/>
    <property type="evidence" value="ECO:0007669"/>
    <property type="project" value="InterPro"/>
</dbReference>
<evidence type="ECO:0000256" key="3">
    <source>
        <dbReference type="ARBA" id="ARBA00022840"/>
    </source>
</evidence>
<evidence type="ECO:0000313" key="7">
    <source>
        <dbReference type="Proteomes" id="UP000247612"/>
    </source>
</evidence>
<dbReference type="Proteomes" id="UP001276902">
    <property type="component" value="Unassembled WGS sequence"/>
</dbReference>
<reference evidence="6 7" key="1">
    <citation type="submission" date="2018-05" db="EMBL/GenBank/DDBJ databases">
        <title>Genomic Encyclopedia of Type Strains, Phase IV (KMG-IV): sequencing the most valuable type-strain genomes for metagenomic binning, comparative biology and taxonomic classification.</title>
        <authorList>
            <person name="Goeker M."/>
        </authorList>
    </citation>
    <scope>NUCLEOTIDE SEQUENCE [LARGE SCALE GENOMIC DNA]</scope>
    <source>
        <strain evidence="6 7">JC118</strain>
    </source>
</reference>
<dbReference type="InterPro" id="IPR027417">
    <property type="entry name" value="P-loop_NTPase"/>
</dbReference>
<dbReference type="SUPFAM" id="SSF52540">
    <property type="entry name" value="P-loop containing nucleoside triphosphate hydrolases"/>
    <property type="match status" value="1"/>
</dbReference>
<keyword evidence="7" id="KW-1185">Reference proteome</keyword>
<dbReference type="EMBL" id="JALDAW010000016">
    <property type="protein sequence ID" value="MDY5168817.1"/>
    <property type="molecule type" value="Genomic_DNA"/>
</dbReference>
<organism evidence="6 7">
    <name type="scientific">Dielma fastidiosa</name>
    <dbReference type="NCBI Taxonomy" id="1034346"/>
    <lineage>
        <taxon>Bacteria</taxon>
        <taxon>Bacillati</taxon>
        <taxon>Bacillota</taxon>
        <taxon>Erysipelotrichia</taxon>
        <taxon>Erysipelotrichales</taxon>
        <taxon>Erysipelotrichaceae</taxon>
        <taxon>Dielma</taxon>
    </lineage>
</organism>
<name>A0A318KHS8_9FIRM</name>
<evidence type="ECO:0000313" key="5">
    <source>
        <dbReference type="EMBL" id="MDY5168817.1"/>
    </source>
</evidence>
<dbReference type="InterPro" id="IPR017871">
    <property type="entry name" value="ABC_transporter-like_CS"/>
</dbReference>
<accession>A0A318KHS8</accession>
<reference evidence="5" key="2">
    <citation type="submission" date="2022-03" db="EMBL/GenBank/DDBJ databases">
        <title>First case of bacteraemia caused by Dielma fastidiosa in a patient hospitalised with diverticulitis.</title>
        <authorList>
            <person name="Forman-Ankjaer B."/>
            <person name="Hvid-Jensen F."/>
            <person name="Kobel C.M."/>
            <person name="Greve T."/>
        </authorList>
    </citation>
    <scope>NUCLEOTIDE SEQUENCE</scope>
    <source>
        <strain evidence="5">AUH_DF_2021</strain>
    </source>
</reference>
<dbReference type="OrthoDB" id="9784450at2"/>
<feature type="domain" description="ABC transporter" evidence="4">
    <location>
        <begin position="8"/>
        <end position="500"/>
    </location>
</feature>
<evidence type="ECO:0000313" key="6">
    <source>
        <dbReference type="EMBL" id="PXX77289.1"/>
    </source>
</evidence>
<dbReference type="NCBIfam" id="TIGR01727">
    <property type="entry name" value="oligo_HPY"/>
    <property type="match status" value="1"/>
</dbReference>
<dbReference type="PANTHER" id="PTHR43776">
    <property type="entry name" value="TRANSPORT ATP-BINDING PROTEIN"/>
    <property type="match status" value="1"/>
</dbReference>
<proteinExistence type="predicted"/>
<dbReference type="Proteomes" id="UP000247612">
    <property type="component" value="Unassembled WGS sequence"/>
</dbReference>
<evidence type="ECO:0000256" key="2">
    <source>
        <dbReference type="ARBA" id="ARBA00022741"/>
    </source>
</evidence>
<comment type="caution">
    <text evidence="6">The sequence shown here is derived from an EMBL/GenBank/DDBJ whole genome shotgun (WGS) entry which is preliminary data.</text>
</comment>
<evidence type="ECO:0000259" key="4">
    <source>
        <dbReference type="PROSITE" id="PS50893"/>
    </source>
</evidence>
<evidence type="ECO:0000256" key="1">
    <source>
        <dbReference type="ARBA" id="ARBA00022448"/>
    </source>
</evidence>
<dbReference type="InterPro" id="IPR003439">
    <property type="entry name" value="ABC_transporter-like_ATP-bd"/>
</dbReference>
<dbReference type="InterPro" id="IPR013563">
    <property type="entry name" value="Oligopep_ABC_C"/>
</dbReference>
<dbReference type="Pfam" id="PF08352">
    <property type="entry name" value="oligo_HPY"/>
    <property type="match status" value="1"/>
</dbReference>
<dbReference type="PROSITE" id="PS00211">
    <property type="entry name" value="ABC_TRANSPORTER_1"/>
    <property type="match status" value="1"/>
</dbReference>
<dbReference type="InterPro" id="IPR003593">
    <property type="entry name" value="AAA+_ATPase"/>
</dbReference>
<dbReference type="AlphaFoldDB" id="A0A318KHS8"/>
<dbReference type="PROSITE" id="PS50893">
    <property type="entry name" value="ABC_TRANSPORTER_2"/>
    <property type="match status" value="1"/>
</dbReference>